<proteinExistence type="predicted"/>
<dbReference type="Pfam" id="PF01797">
    <property type="entry name" value="Y1_Tnp"/>
    <property type="match status" value="1"/>
</dbReference>
<dbReference type="GO" id="GO:0004803">
    <property type="term" value="F:transposase activity"/>
    <property type="evidence" value="ECO:0007669"/>
    <property type="project" value="InterPro"/>
</dbReference>
<gene>
    <name evidence="2" type="ORF">COV74_06205</name>
</gene>
<reference evidence="2 3" key="1">
    <citation type="submission" date="2017-09" db="EMBL/GenBank/DDBJ databases">
        <title>Depth-based differentiation of microbial function through sediment-hosted aquifers and enrichment of novel symbionts in the deep terrestrial subsurface.</title>
        <authorList>
            <person name="Probst A.J."/>
            <person name="Ladd B."/>
            <person name="Jarett J.K."/>
            <person name="Geller-Mcgrath D.E."/>
            <person name="Sieber C.M."/>
            <person name="Emerson J.B."/>
            <person name="Anantharaman K."/>
            <person name="Thomas B.C."/>
            <person name="Malmstrom R."/>
            <person name="Stieglmeier M."/>
            <person name="Klingl A."/>
            <person name="Woyke T."/>
            <person name="Ryan C.M."/>
            <person name="Banfield J.F."/>
        </authorList>
    </citation>
    <scope>NUCLEOTIDE SEQUENCE [LARGE SCALE GENOMIC DNA]</scope>
    <source>
        <strain evidence="2">CG11_big_fil_rev_8_21_14_0_20_45_26</strain>
    </source>
</reference>
<name>A0A2H0LNX3_9BACT</name>
<protein>
    <submittedName>
        <fullName evidence="2">Transposase</fullName>
    </submittedName>
</protein>
<dbReference type="Proteomes" id="UP000230859">
    <property type="component" value="Unassembled WGS sequence"/>
</dbReference>
<sequence length="173" mass="20813">MQVFCAEDDFRMYLRALLKYKYEFGVLIYHYCLMSNHIHLLVKVSAGEGLKRFMQGVNQTYSHYYKRTYKHFGHLWQGRYKSFLIEKDSYLLDCGRYIERNPVRARLVRNPADWSWSSYREHAFGEGNPIVETHGIYLDLGRTAKERQANYRNYILTERPYEQLIDKQFEVAV</sequence>
<comment type="caution">
    <text evidence="2">The sequence shown here is derived from an EMBL/GenBank/DDBJ whole genome shotgun (WGS) entry which is preliminary data.</text>
</comment>
<dbReference type="SMART" id="SM01321">
    <property type="entry name" value="Y1_Tnp"/>
    <property type="match status" value="1"/>
</dbReference>
<dbReference type="InterPro" id="IPR002686">
    <property type="entry name" value="Transposase_17"/>
</dbReference>
<dbReference type="Gene3D" id="3.30.70.1290">
    <property type="entry name" value="Transposase IS200-like"/>
    <property type="match status" value="1"/>
</dbReference>
<organism evidence="2 3">
    <name type="scientific">Candidatus Abzuiibacterium crystallinum</name>
    <dbReference type="NCBI Taxonomy" id="1974748"/>
    <lineage>
        <taxon>Bacteria</taxon>
        <taxon>Pseudomonadati</taxon>
        <taxon>Candidatus Omnitrophota</taxon>
        <taxon>Candidatus Abzuiibacterium</taxon>
    </lineage>
</organism>
<dbReference type="GO" id="GO:0006313">
    <property type="term" value="P:DNA transposition"/>
    <property type="evidence" value="ECO:0007669"/>
    <property type="project" value="InterPro"/>
</dbReference>
<evidence type="ECO:0000313" key="2">
    <source>
        <dbReference type="EMBL" id="PIQ86077.1"/>
    </source>
</evidence>
<dbReference type="SUPFAM" id="SSF143422">
    <property type="entry name" value="Transposase IS200-like"/>
    <property type="match status" value="1"/>
</dbReference>
<evidence type="ECO:0000313" key="3">
    <source>
        <dbReference type="Proteomes" id="UP000230859"/>
    </source>
</evidence>
<dbReference type="AlphaFoldDB" id="A0A2H0LNX3"/>
<dbReference type="PANTHER" id="PTHR34322">
    <property type="entry name" value="TRANSPOSASE, Y1_TNP DOMAIN-CONTAINING"/>
    <property type="match status" value="1"/>
</dbReference>
<dbReference type="InterPro" id="IPR036515">
    <property type="entry name" value="Transposase_17_sf"/>
</dbReference>
<evidence type="ECO:0000259" key="1">
    <source>
        <dbReference type="SMART" id="SM01321"/>
    </source>
</evidence>
<dbReference type="GO" id="GO:0003677">
    <property type="term" value="F:DNA binding"/>
    <property type="evidence" value="ECO:0007669"/>
    <property type="project" value="InterPro"/>
</dbReference>
<accession>A0A2H0LNX3</accession>
<dbReference type="EMBL" id="PCVY01000052">
    <property type="protein sequence ID" value="PIQ86077.1"/>
    <property type="molecule type" value="Genomic_DNA"/>
</dbReference>
<dbReference type="PANTHER" id="PTHR34322:SF2">
    <property type="entry name" value="TRANSPOSASE IS200-LIKE DOMAIN-CONTAINING PROTEIN"/>
    <property type="match status" value="1"/>
</dbReference>
<feature type="domain" description="Transposase IS200-like" evidence="1">
    <location>
        <begin position="3"/>
        <end position="101"/>
    </location>
</feature>